<feature type="compositionally biased region" description="Polar residues" evidence="1">
    <location>
        <begin position="266"/>
        <end position="277"/>
    </location>
</feature>
<keyword evidence="3" id="KW-1185">Reference proteome</keyword>
<organism evidence="2 3">
    <name type="scientific">Hydrogenispora ethanolica</name>
    <dbReference type="NCBI Taxonomy" id="1082276"/>
    <lineage>
        <taxon>Bacteria</taxon>
        <taxon>Bacillati</taxon>
        <taxon>Bacillota</taxon>
        <taxon>Hydrogenispora</taxon>
    </lineage>
</organism>
<feature type="compositionally biased region" description="Polar residues" evidence="1">
    <location>
        <begin position="89"/>
        <end position="103"/>
    </location>
</feature>
<dbReference type="InterPro" id="IPR015943">
    <property type="entry name" value="WD40/YVTN_repeat-like_dom_sf"/>
</dbReference>
<comment type="caution">
    <text evidence="2">The sequence shown here is derived from an EMBL/GenBank/DDBJ whole genome shotgun (WGS) entry which is preliminary data.</text>
</comment>
<feature type="region of interest" description="Disordered" evidence="1">
    <location>
        <begin position="83"/>
        <end position="115"/>
    </location>
</feature>
<protein>
    <submittedName>
        <fullName evidence="2">Uncharacterized protein</fullName>
    </submittedName>
</protein>
<dbReference type="SUPFAM" id="SSF51004">
    <property type="entry name" value="C-terminal (heme d1) domain of cytochrome cd1-nitrite reductase"/>
    <property type="match status" value="1"/>
</dbReference>
<accession>A0A4R1S708</accession>
<dbReference type="AlphaFoldDB" id="A0A4R1S708"/>
<reference evidence="2 3" key="1">
    <citation type="submission" date="2019-03" db="EMBL/GenBank/DDBJ databases">
        <title>Genomic Encyclopedia of Type Strains, Phase IV (KMG-IV): sequencing the most valuable type-strain genomes for metagenomic binning, comparative biology and taxonomic classification.</title>
        <authorList>
            <person name="Goeker M."/>
        </authorList>
    </citation>
    <scope>NUCLEOTIDE SEQUENCE [LARGE SCALE GENOMIC DNA]</scope>
    <source>
        <strain evidence="2 3">LX-B</strain>
    </source>
</reference>
<dbReference type="RefSeq" id="WP_132013238.1">
    <property type="nucleotide sequence ID" value="NZ_SLUN01000004.1"/>
</dbReference>
<dbReference type="InterPro" id="IPR011048">
    <property type="entry name" value="Haem_d1_sf"/>
</dbReference>
<dbReference type="Proteomes" id="UP000295008">
    <property type="component" value="Unassembled WGS sequence"/>
</dbReference>
<evidence type="ECO:0000313" key="2">
    <source>
        <dbReference type="EMBL" id="TCL74252.1"/>
    </source>
</evidence>
<name>A0A4R1S708_HYDET</name>
<dbReference type="Gene3D" id="2.130.10.10">
    <property type="entry name" value="YVTN repeat-like/Quinoprotein amine dehydrogenase"/>
    <property type="match status" value="1"/>
</dbReference>
<feature type="region of interest" description="Disordered" evidence="1">
    <location>
        <begin position="250"/>
        <end position="281"/>
    </location>
</feature>
<proteinExistence type="predicted"/>
<sequence>MSQLTKFLKLAFGWKLGENGWNAEMDSNIQKIDAAVEGLEGKAHSHENKALLDAYTYSNEQIGQAVAAAEGGTAAPTENEKAALAGTSGEPSDTNRYVTNSDPRLSDARTPTAHNHDDRYFTEAELASAVDGSSGADKIGATGISGLTGATVQTVLESLKTAIDQKTMPTASATVLGGIKVGANLSIDANGVLSAEASSGESGPAFSNVLVGSTTIQADSAGDTLELAAGTGITLTPDATNDRVTIAGHSNANDPTADQKAALAGTSGTPGSTNKYVTNADPRLSDARTPVAHTHDERYFTETELGATTDGASGADMIGATAISGITGATVQAVLESLKTAIDQKTATIPMASATVLGGVKIGANLSIDANGVLSATASNSGSEVPLVIMPRMLGVWPWLAKKTTHNAFTLNPLIGLCWAVAFDGTYLYASVNGNPSSFVKIDPTTMTIIASLAFVGNETFNTLIFDGTYLYSTSTKFRFIKINPITMTIVGEFDFTSEGAYIFSLAFDGKHLYAGLATQPAKIVKIDPEAMTKVGDTLTITDGNSCAGLVFDGTYLYAGLISSPLKVVKINPATMTKVATFTAASDENRCNALFFDGTYLYVGSNTQPAKIIKIDPVTMIKVGATLSLATGEDYCGPITFDGVSLYVGLRTSPAKLVKIDPATMTKVGATLTMDGGIDRAGMLTCDGTYVYFGLHTSPTKIYKRDVFSSFI</sequence>
<dbReference type="OrthoDB" id="2609750at2"/>
<dbReference type="EMBL" id="SLUN01000004">
    <property type="protein sequence ID" value="TCL74252.1"/>
    <property type="molecule type" value="Genomic_DNA"/>
</dbReference>
<evidence type="ECO:0000256" key="1">
    <source>
        <dbReference type="SAM" id="MobiDB-lite"/>
    </source>
</evidence>
<evidence type="ECO:0000313" key="3">
    <source>
        <dbReference type="Proteomes" id="UP000295008"/>
    </source>
</evidence>
<gene>
    <name evidence="2" type="ORF">EDC14_1004190</name>
</gene>